<dbReference type="GO" id="GO:0009252">
    <property type="term" value="P:peptidoglycan biosynthetic process"/>
    <property type="evidence" value="ECO:0007669"/>
    <property type="project" value="UniProtKB-KW"/>
</dbReference>
<dbReference type="InterPro" id="IPR018044">
    <property type="entry name" value="Peptidase_S11"/>
</dbReference>
<gene>
    <name evidence="8" type="ORF">BST26_05945</name>
</gene>
<keyword evidence="6" id="KW-0961">Cell wall biogenesis/degradation</keyword>
<dbReference type="PRINTS" id="PR00725">
    <property type="entry name" value="DADACBPTASE1"/>
</dbReference>
<evidence type="ECO:0000256" key="7">
    <source>
        <dbReference type="RuleBase" id="RU004016"/>
    </source>
</evidence>
<dbReference type="RefSeq" id="WP_083029843.1">
    <property type="nucleotide sequence ID" value="NZ_AP022618.1"/>
</dbReference>
<evidence type="ECO:0000256" key="4">
    <source>
        <dbReference type="ARBA" id="ARBA00022960"/>
    </source>
</evidence>
<protein>
    <submittedName>
        <fullName evidence="8">D-alanyl-D-alanine carboxypeptidase</fullName>
    </submittedName>
</protein>
<evidence type="ECO:0000256" key="2">
    <source>
        <dbReference type="ARBA" id="ARBA00022729"/>
    </source>
</evidence>
<dbReference type="Pfam" id="PF00768">
    <property type="entry name" value="Peptidase_S11"/>
    <property type="match status" value="1"/>
</dbReference>
<dbReference type="Proteomes" id="UP000192801">
    <property type="component" value="Unassembled WGS sequence"/>
</dbReference>
<dbReference type="GO" id="GO:0009002">
    <property type="term" value="F:serine-type D-Ala-D-Ala carboxypeptidase activity"/>
    <property type="evidence" value="ECO:0007669"/>
    <property type="project" value="InterPro"/>
</dbReference>
<keyword evidence="5" id="KW-0573">Peptidoglycan synthesis</keyword>
<dbReference type="InterPro" id="IPR012338">
    <property type="entry name" value="Beta-lactam/transpept-like"/>
</dbReference>
<keyword evidence="3" id="KW-0378">Hydrolase</keyword>
<dbReference type="EMBL" id="MVHS01000009">
    <property type="protein sequence ID" value="ORA72170.1"/>
    <property type="molecule type" value="Genomic_DNA"/>
</dbReference>
<evidence type="ECO:0000313" key="9">
    <source>
        <dbReference type="Proteomes" id="UP000192801"/>
    </source>
</evidence>
<dbReference type="PANTHER" id="PTHR21581">
    <property type="entry name" value="D-ALANYL-D-ALANINE CARBOXYPEPTIDASE"/>
    <property type="match status" value="1"/>
</dbReference>
<proteinExistence type="inferred from homology"/>
<dbReference type="GO" id="GO:0006508">
    <property type="term" value="P:proteolysis"/>
    <property type="evidence" value="ECO:0007669"/>
    <property type="project" value="InterPro"/>
</dbReference>
<keyword evidence="8" id="KW-0121">Carboxypeptidase</keyword>
<accession>A0A1X0DK08</accession>
<evidence type="ECO:0000256" key="3">
    <source>
        <dbReference type="ARBA" id="ARBA00022801"/>
    </source>
</evidence>
<dbReference type="PANTHER" id="PTHR21581:SF33">
    <property type="entry name" value="D-ALANYL-D-ALANINE CARBOXYPEPTIDASE DACB"/>
    <property type="match status" value="1"/>
</dbReference>
<dbReference type="STRING" id="444597.BST26_05945"/>
<sequence>MGVPAVARVRRGLALVATALLLAVGSPTATAAPDAATALTAPDAAAKAWLLADLGAGSILASKDPNGRYAPASTIKALLAMTVLDNLNPNVAVRATTAHTKVECSCVGLVPGAVYTARQLLDGLLMVSGNDAANLLGDMLGGYRSAITRMTAKAQSVGATSTRAMSPSGLDGPGFETVTTPHDLAVIYRAAIQYPIIAQIFGQRTTQFPDGRGGAKTLTAQNKLLDRYPGDIAGKTGYTDLAGHTFVTVAQRNGRTLAVVLMKSTGDMWDQATGLLDWGFAQGR</sequence>
<keyword evidence="8" id="KW-0645">Protease</keyword>
<dbReference type="AlphaFoldDB" id="A0A1X0DK08"/>
<dbReference type="GO" id="GO:0071555">
    <property type="term" value="P:cell wall organization"/>
    <property type="evidence" value="ECO:0007669"/>
    <property type="project" value="UniProtKB-KW"/>
</dbReference>
<organism evidence="8 9">
    <name type="scientific">Mycolicibacterium insubricum</name>
    <dbReference type="NCBI Taxonomy" id="444597"/>
    <lineage>
        <taxon>Bacteria</taxon>
        <taxon>Bacillati</taxon>
        <taxon>Actinomycetota</taxon>
        <taxon>Actinomycetes</taxon>
        <taxon>Mycobacteriales</taxon>
        <taxon>Mycobacteriaceae</taxon>
        <taxon>Mycolicibacterium</taxon>
    </lineage>
</organism>
<dbReference type="InterPro" id="IPR001967">
    <property type="entry name" value="Peptidase_S11_N"/>
</dbReference>
<keyword evidence="2" id="KW-0732">Signal</keyword>
<evidence type="ECO:0000256" key="5">
    <source>
        <dbReference type="ARBA" id="ARBA00022984"/>
    </source>
</evidence>
<evidence type="ECO:0000313" key="8">
    <source>
        <dbReference type="EMBL" id="ORA72170.1"/>
    </source>
</evidence>
<comment type="caution">
    <text evidence="8">The sequence shown here is derived from an EMBL/GenBank/DDBJ whole genome shotgun (WGS) entry which is preliminary data.</text>
</comment>
<comment type="similarity">
    <text evidence="1 7">Belongs to the peptidase S11 family.</text>
</comment>
<evidence type="ECO:0000256" key="6">
    <source>
        <dbReference type="ARBA" id="ARBA00023316"/>
    </source>
</evidence>
<dbReference type="OrthoDB" id="3663940at2"/>
<evidence type="ECO:0000256" key="1">
    <source>
        <dbReference type="ARBA" id="ARBA00007164"/>
    </source>
</evidence>
<dbReference type="GO" id="GO:0008360">
    <property type="term" value="P:regulation of cell shape"/>
    <property type="evidence" value="ECO:0007669"/>
    <property type="project" value="UniProtKB-KW"/>
</dbReference>
<keyword evidence="9" id="KW-1185">Reference proteome</keyword>
<name>A0A1X0DK08_9MYCO</name>
<keyword evidence="4" id="KW-0133">Cell shape</keyword>
<dbReference type="SUPFAM" id="SSF56601">
    <property type="entry name" value="beta-lactamase/transpeptidase-like"/>
    <property type="match status" value="1"/>
</dbReference>
<dbReference type="Gene3D" id="3.40.710.10">
    <property type="entry name" value="DD-peptidase/beta-lactamase superfamily"/>
    <property type="match status" value="1"/>
</dbReference>
<reference evidence="8 9" key="1">
    <citation type="submission" date="2016-12" db="EMBL/GenBank/DDBJ databases">
        <title>The new phylogeny of genus Mycobacterium.</title>
        <authorList>
            <person name="Tortoli E."/>
            <person name="Trovato A."/>
            <person name="Cirillo D.M."/>
        </authorList>
    </citation>
    <scope>NUCLEOTIDE SEQUENCE [LARGE SCALE GENOMIC DNA]</scope>
    <source>
        <strain evidence="8 9">DSM 45130</strain>
    </source>
</reference>